<protein>
    <submittedName>
        <fullName evidence="1">Ribokinase-like protein</fullName>
    </submittedName>
</protein>
<reference evidence="1" key="2">
    <citation type="journal article" date="2022" name="New Phytol.">
        <title>Evolutionary transition to the ectomycorrhizal habit in the genomes of a hyperdiverse lineage of mushroom-forming fungi.</title>
        <authorList>
            <person name="Looney B."/>
            <person name="Miyauchi S."/>
            <person name="Morin E."/>
            <person name="Drula E."/>
            <person name="Courty P.E."/>
            <person name="Kohler A."/>
            <person name="Kuo A."/>
            <person name="LaButti K."/>
            <person name="Pangilinan J."/>
            <person name="Lipzen A."/>
            <person name="Riley R."/>
            <person name="Andreopoulos W."/>
            <person name="He G."/>
            <person name="Johnson J."/>
            <person name="Nolan M."/>
            <person name="Tritt A."/>
            <person name="Barry K.W."/>
            <person name="Grigoriev I.V."/>
            <person name="Nagy L.G."/>
            <person name="Hibbett D."/>
            <person name="Henrissat B."/>
            <person name="Matheny P.B."/>
            <person name="Labbe J."/>
            <person name="Martin F.M."/>
        </authorList>
    </citation>
    <scope>NUCLEOTIDE SEQUENCE</scope>
    <source>
        <strain evidence="1">FP105234-sp</strain>
    </source>
</reference>
<reference evidence="1" key="1">
    <citation type="submission" date="2021-02" db="EMBL/GenBank/DDBJ databases">
        <authorList>
            <consortium name="DOE Joint Genome Institute"/>
            <person name="Ahrendt S."/>
            <person name="Looney B.P."/>
            <person name="Miyauchi S."/>
            <person name="Morin E."/>
            <person name="Drula E."/>
            <person name="Courty P.E."/>
            <person name="Chicoki N."/>
            <person name="Fauchery L."/>
            <person name="Kohler A."/>
            <person name="Kuo A."/>
            <person name="Labutti K."/>
            <person name="Pangilinan J."/>
            <person name="Lipzen A."/>
            <person name="Riley R."/>
            <person name="Andreopoulos W."/>
            <person name="He G."/>
            <person name="Johnson J."/>
            <person name="Barry K.W."/>
            <person name="Grigoriev I.V."/>
            <person name="Nagy L."/>
            <person name="Hibbett D."/>
            <person name="Henrissat B."/>
            <person name="Matheny P.B."/>
            <person name="Labbe J."/>
            <person name="Martin F."/>
        </authorList>
    </citation>
    <scope>NUCLEOTIDE SEQUENCE</scope>
    <source>
        <strain evidence="1">FP105234-sp</strain>
    </source>
</reference>
<evidence type="ECO:0000313" key="2">
    <source>
        <dbReference type="Proteomes" id="UP000814033"/>
    </source>
</evidence>
<gene>
    <name evidence="1" type="ORF">FA95DRAFT_802668</name>
</gene>
<organism evidence="1 2">
    <name type="scientific">Auriscalpium vulgare</name>
    <dbReference type="NCBI Taxonomy" id="40419"/>
    <lineage>
        <taxon>Eukaryota</taxon>
        <taxon>Fungi</taxon>
        <taxon>Dikarya</taxon>
        <taxon>Basidiomycota</taxon>
        <taxon>Agaricomycotina</taxon>
        <taxon>Agaricomycetes</taxon>
        <taxon>Russulales</taxon>
        <taxon>Auriscalpiaceae</taxon>
        <taxon>Auriscalpium</taxon>
    </lineage>
</organism>
<proteinExistence type="predicted"/>
<keyword evidence="2" id="KW-1185">Reference proteome</keyword>
<name>A0ACB8S0J1_9AGAM</name>
<comment type="caution">
    <text evidence="1">The sequence shown here is derived from an EMBL/GenBank/DDBJ whole genome shotgun (WGS) entry which is preliminary data.</text>
</comment>
<dbReference type="EMBL" id="MU275869">
    <property type="protein sequence ID" value="KAI0049799.1"/>
    <property type="molecule type" value="Genomic_DNA"/>
</dbReference>
<sequence>MPASTFPLLCLGHPLLDIQVTHGEVLLEKYGLKANDAILAQDKHAPLRRSYDEVVRDYEVSYLAGGGAQTAARGAAYILPPESVVFIGCVGDDELAAHLRAANHREGLREAYYVKKGERTGVCAVIITGTHRSLVTTLRAAQSFDIAHLHTPEISRLIDGARVFYVEGYFLRHAVDSVVEVGKKASESGKIFVTNLSAPYVAQFFKAELEEVLFYTDIIIGNEAEAAAWAVAAALPDTGPDDFPAIARALALLPKFEPARPRTVVLTQGPEATILVSAAAPDSPRVFPVERLPDAQIVDTNGAGDAFAGGFLGALVAGKPIDECVRVGQRLGAMSVQMEGPQYRWPREKVM</sequence>
<accession>A0ACB8S0J1</accession>
<dbReference type="Proteomes" id="UP000814033">
    <property type="component" value="Unassembled WGS sequence"/>
</dbReference>
<evidence type="ECO:0000313" key="1">
    <source>
        <dbReference type="EMBL" id="KAI0049799.1"/>
    </source>
</evidence>